<proteinExistence type="inferred from homology"/>
<evidence type="ECO:0000256" key="3">
    <source>
        <dbReference type="ARBA" id="ARBA00023295"/>
    </source>
</evidence>
<evidence type="ECO:0000313" key="7">
    <source>
        <dbReference type="EMBL" id="KAF2218665.1"/>
    </source>
</evidence>
<name>A0A6A6FYV4_9PEZI</name>
<feature type="domain" description="Glycoside hydrolase family 5" evidence="6">
    <location>
        <begin position="12"/>
        <end position="125"/>
    </location>
</feature>
<keyword evidence="3 5" id="KW-0326">Glycosidase</keyword>
<dbReference type="Pfam" id="PF00150">
    <property type="entry name" value="Cellulase"/>
    <property type="match status" value="1"/>
</dbReference>
<dbReference type="GO" id="GO:0008422">
    <property type="term" value="F:beta-glucosidase activity"/>
    <property type="evidence" value="ECO:0007669"/>
    <property type="project" value="TreeGrafter"/>
</dbReference>
<evidence type="ECO:0000259" key="6">
    <source>
        <dbReference type="Pfam" id="PF00150"/>
    </source>
</evidence>
<dbReference type="InterPro" id="IPR017853">
    <property type="entry name" value="GH"/>
</dbReference>
<dbReference type="InterPro" id="IPR001547">
    <property type="entry name" value="Glyco_hydro_5"/>
</dbReference>
<accession>A0A6A6FYV4</accession>
<feature type="non-terminal residue" evidence="7">
    <location>
        <position position="1"/>
    </location>
</feature>
<protein>
    <submittedName>
        <fullName evidence="7">Glycoside hydrolase superfamily</fullName>
    </submittedName>
</protein>
<dbReference type="PANTHER" id="PTHR31297">
    <property type="entry name" value="GLUCAN ENDO-1,6-BETA-GLUCOSIDASE B"/>
    <property type="match status" value="1"/>
</dbReference>
<evidence type="ECO:0000313" key="8">
    <source>
        <dbReference type="Proteomes" id="UP000799538"/>
    </source>
</evidence>
<dbReference type="GO" id="GO:0009251">
    <property type="term" value="P:glucan catabolic process"/>
    <property type="evidence" value="ECO:0007669"/>
    <property type="project" value="TreeGrafter"/>
</dbReference>
<keyword evidence="8" id="KW-1185">Reference proteome</keyword>
<organism evidence="7 8">
    <name type="scientific">Elsinoe ampelina</name>
    <dbReference type="NCBI Taxonomy" id="302913"/>
    <lineage>
        <taxon>Eukaryota</taxon>
        <taxon>Fungi</taxon>
        <taxon>Dikarya</taxon>
        <taxon>Ascomycota</taxon>
        <taxon>Pezizomycotina</taxon>
        <taxon>Dothideomycetes</taxon>
        <taxon>Dothideomycetidae</taxon>
        <taxon>Myriangiales</taxon>
        <taxon>Elsinoaceae</taxon>
        <taxon>Elsinoe</taxon>
    </lineage>
</organism>
<gene>
    <name evidence="7" type="ORF">BDZ85DRAFT_308469</name>
</gene>
<dbReference type="GO" id="GO:0071555">
    <property type="term" value="P:cell wall organization"/>
    <property type="evidence" value="ECO:0007669"/>
    <property type="project" value="UniProtKB-KW"/>
</dbReference>
<reference evidence="8" key="1">
    <citation type="journal article" date="2020" name="Stud. Mycol.">
        <title>101 Dothideomycetes genomes: A test case for predicting lifestyles and emergence of pathogens.</title>
        <authorList>
            <person name="Haridas S."/>
            <person name="Albert R."/>
            <person name="Binder M."/>
            <person name="Bloem J."/>
            <person name="LaButti K."/>
            <person name="Salamov A."/>
            <person name="Andreopoulos B."/>
            <person name="Baker S."/>
            <person name="Barry K."/>
            <person name="Bills G."/>
            <person name="Bluhm B."/>
            <person name="Cannon C."/>
            <person name="Castanera R."/>
            <person name="Culley D."/>
            <person name="Daum C."/>
            <person name="Ezra D."/>
            <person name="Gonzalez J."/>
            <person name="Henrissat B."/>
            <person name="Kuo A."/>
            <person name="Liang C."/>
            <person name="Lipzen A."/>
            <person name="Lutzoni F."/>
            <person name="Magnuson J."/>
            <person name="Mondo S."/>
            <person name="Nolan M."/>
            <person name="Ohm R."/>
            <person name="Pangilinan J."/>
            <person name="Park H.-J."/>
            <person name="Ramirez L."/>
            <person name="Alfaro M."/>
            <person name="Sun H."/>
            <person name="Tritt A."/>
            <person name="Yoshinaga Y."/>
            <person name="Zwiers L.-H."/>
            <person name="Turgeon B."/>
            <person name="Goodwin S."/>
            <person name="Spatafora J."/>
            <person name="Crous P."/>
            <person name="Grigoriev I."/>
        </authorList>
    </citation>
    <scope>NUCLEOTIDE SEQUENCE [LARGE SCALE GENOMIC DNA]</scope>
    <source>
        <strain evidence="8">CECT 20119</strain>
    </source>
</reference>
<dbReference type="OrthoDB" id="1887033at2759"/>
<keyword evidence="4" id="KW-0961">Cell wall biogenesis/degradation</keyword>
<keyword evidence="2 5" id="KW-0378">Hydrolase</keyword>
<dbReference type="GO" id="GO:0005576">
    <property type="term" value="C:extracellular region"/>
    <property type="evidence" value="ECO:0007669"/>
    <property type="project" value="TreeGrafter"/>
</dbReference>
<dbReference type="GO" id="GO:0009986">
    <property type="term" value="C:cell surface"/>
    <property type="evidence" value="ECO:0007669"/>
    <property type="project" value="TreeGrafter"/>
</dbReference>
<evidence type="ECO:0000256" key="1">
    <source>
        <dbReference type="ARBA" id="ARBA00005641"/>
    </source>
</evidence>
<dbReference type="AlphaFoldDB" id="A0A6A6FYV4"/>
<evidence type="ECO:0000256" key="2">
    <source>
        <dbReference type="ARBA" id="ARBA00022801"/>
    </source>
</evidence>
<dbReference type="Gene3D" id="3.20.20.80">
    <property type="entry name" value="Glycosidases"/>
    <property type="match status" value="1"/>
</dbReference>
<dbReference type="SUPFAM" id="SSF51445">
    <property type="entry name" value="(Trans)glycosidases"/>
    <property type="match status" value="1"/>
</dbReference>
<evidence type="ECO:0000256" key="4">
    <source>
        <dbReference type="ARBA" id="ARBA00023316"/>
    </source>
</evidence>
<comment type="similarity">
    <text evidence="1 5">Belongs to the glycosyl hydrolase 5 (cellulase A) family.</text>
</comment>
<dbReference type="EMBL" id="ML992532">
    <property type="protein sequence ID" value="KAF2218665.1"/>
    <property type="molecule type" value="Genomic_DNA"/>
</dbReference>
<dbReference type="PANTHER" id="PTHR31297:SF13">
    <property type="entry name" value="PUTATIVE-RELATED"/>
    <property type="match status" value="1"/>
</dbReference>
<dbReference type="Proteomes" id="UP000799538">
    <property type="component" value="Unassembled WGS sequence"/>
</dbReference>
<sequence>PRHEPADEQHIRLLAWYDRTAQAVRSVDPDHILFVEGNTYSMDFSRFEAIIPNAVYACHDYFKMEFPIAGQTPYSGSREQKAKLRSQFERTVSLMRERKVPIWNGDFGPVYANPLEDANADTTNMARYRLLQEQLKIYAETKAHWTIRLYKDIGYQGTVFVDPATPYMQLVDSFVKKKQKLALDF</sequence>
<evidence type="ECO:0000256" key="5">
    <source>
        <dbReference type="RuleBase" id="RU361153"/>
    </source>
</evidence>
<dbReference type="InterPro" id="IPR050386">
    <property type="entry name" value="Glycosyl_hydrolase_5"/>
</dbReference>